<gene>
    <name evidence="8 10" type="primary">queE</name>
    <name evidence="10" type="ORF">HYG85_17530</name>
</gene>
<dbReference type="HAMAP" id="MF_00917">
    <property type="entry name" value="QueE"/>
    <property type="match status" value="1"/>
</dbReference>
<dbReference type="PROSITE" id="PS51918">
    <property type="entry name" value="RADICAL_SAM"/>
    <property type="match status" value="1"/>
</dbReference>
<keyword evidence="3 8" id="KW-0479">Metal-binding</keyword>
<reference evidence="10 11" key="1">
    <citation type="submission" date="2020-07" db="EMBL/GenBank/DDBJ databases">
        <title>Vallitalea guaymasensis genome.</title>
        <authorList>
            <person name="Postec A."/>
        </authorList>
    </citation>
    <scope>NUCLEOTIDE SEQUENCE [LARGE SCALE GENOMIC DNA]</scope>
    <source>
        <strain evidence="10 11">Ra1766G1</strain>
    </source>
</reference>
<dbReference type="Proteomes" id="UP000677305">
    <property type="component" value="Chromosome"/>
</dbReference>
<feature type="binding site" evidence="8">
    <location>
        <begin position="37"/>
        <end position="39"/>
    </location>
    <ligand>
        <name>S-adenosyl-L-methionine</name>
        <dbReference type="ChEBI" id="CHEBI:59789"/>
    </ligand>
</feature>
<feature type="binding site" evidence="8">
    <location>
        <position position="35"/>
    </location>
    <ligand>
        <name>[4Fe-4S] cluster</name>
        <dbReference type="ChEBI" id="CHEBI:49883"/>
        <note>4Fe-4S-S-AdoMet</note>
    </ligand>
</feature>
<comment type="similarity">
    <text evidence="8">Belongs to the radical SAM superfamily. 7-carboxy-7-deazaguanine synthase family.</text>
</comment>
<organism evidence="10 11">
    <name type="scientific">Vallitalea guaymasensis</name>
    <dbReference type="NCBI Taxonomy" id="1185412"/>
    <lineage>
        <taxon>Bacteria</taxon>
        <taxon>Bacillati</taxon>
        <taxon>Bacillota</taxon>
        <taxon>Clostridia</taxon>
        <taxon>Lachnospirales</taxon>
        <taxon>Vallitaleaceae</taxon>
        <taxon>Vallitalea</taxon>
    </lineage>
</organism>
<evidence type="ECO:0000313" key="10">
    <source>
        <dbReference type="EMBL" id="QUH30616.1"/>
    </source>
</evidence>
<evidence type="ECO:0000313" key="11">
    <source>
        <dbReference type="Proteomes" id="UP000677305"/>
    </source>
</evidence>
<dbReference type="KEGG" id="vgu:HYG85_17530"/>
<dbReference type="GO" id="GO:0051539">
    <property type="term" value="F:4 iron, 4 sulfur cluster binding"/>
    <property type="evidence" value="ECO:0007669"/>
    <property type="project" value="UniProtKB-UniRule"/>
</dbReference>
<dbReference type="SUPFAM" id="SSF102114">
    <property type="entry name" value="Radical SAM enzymes"/>
    <property type="match status" value="1"/>
</dbReference>
<keyword evidence="7 8" id="KW-0456">Lyase</keyword>
<evidence type="ECO:0000256" key="7">
    <source>
        <dbReference type="ARBA" id="ARBA00023239"/>
    </source>
</evidence>
<feature type="binding site" evidence="8">
    <location>
        <begin position="12"/>
        <end position="14"/>
    </location>
    <ligand>
        <name>substrate</name>
    </ligand>
</feature>
<comment type="function">
    <text evidence="8">Catalyzes the complex heterocyclic radical-mediated conversion of 6-carboxy-5,6,7,8-tetrahydropterin (CPH4) to 7-carboxy-7-deazaguanine (CDG), a step common to the biosynthetic pathways of all 7-deazapurine-containing compounds.</text>
</comment>
<dbReference type="Gene3D" id="3.20.20.70">
    <property type="entry name" value="Aldolase class I"/>
    <property type="match status" value="1"/>
</dbReference>
<dbReference type="GO" id="GO:0016840">
    <property type="term" value="F:carbon-nitrogen lyase activity"/>
    <property type="evidence" value="ECO:0007669"/>
    <property type="project" value="UniProtKB-UniRule"/>
</dbReference>
<keyword evidence="5 8" id="KW-0408">Iron</keyword>
<keyword evidence="2 8" id="KW-0949">S-adenosyl-L-methionine</keyword>
<evidence type="ECO:0000256" key="8">
    <source>
        <dbReference type="HAMAP-Rule" id="MF_00917"/>
    </source>
</evidence>
<feature type="binding site" evidence="8">
    <location>
        <position position="75"/>
    </location>
    <ligand>
        <name>S-adenosyl-L-methionine</name>
        <dbReference type="ChEBI" id="CHEBI:59789"/>
    </ligand>
</feature>
<keyword evidence="4 8" id="KW-0460">Magnesium</keyword>
<sequence length="222" mass="25279">MEYKVVERFVSINGEGRLAGQLAVFIRFAGCNLNCSYCDTQWANKDHVTYESMNAESIYEYIKSTGVRNVTLTGGEPLLRDGISDLLKLLSEDHELLVEIETNGSVDLKKYSAISGNTISFTMDYKLPSSNMESEMNLDNFSYLTKNDTVKFVSGSMEDLEKAKFIIYKYDLINKTNVYISPVFGQIDMKDIVQFMMDNHMNGVTLQVQLHKVIWEPEKRGV</sequence>
<feature type="domain" description="Radical SAM core" evidence="9">
    <location>
        <begin position="18"/>
        <end position="217"/>
    </location>
</feature>
<dbReference type="AlphaFoldDB" id="A0A8J8MCV1"/>
<evidence type="ECO:0000256" key="1">
    <source>
        <dbReference type="ARBA" id="ARBA00022485"/>
    </source>
</evidence>
<comment type="pathway">
    <text evidence="8">Purine metabolism; 7-cyano-7-deazaguanine biosynthesis.</text>
</comment>
<dbReference type="EMBL" id="CP058561">
    <property type="protein sequence ID" value="QUH30616.1"/>
    <property type="molecule type" value="Genomic_DNA"/>
</dbReference>
<dbReference type="EC" id="4.3.99.3" evidence="8"/>
<dbReference type="SFLD" id="SFLDS00029">
    <property type="entry name" value="Radical_SAM"/>
    <property type="match status" value="1"/>
</dbReference>
<feature type="binding site" evidence="8">
    <location>
        <position position="40"/>
    </location>
    <ligand>
        <name>Mg(2+)</name>
        <dbReference type="ChEBI" id="CHEBI:18420"/>
    </ligand>
</feature>
<comment type="subunit">
    <text evidence="8">Homodimer.</text>
</comment>
<accession>A0A8J8MCV1</accession>
<comment type="cofactor">
    <cofactor evidence="8">
        <name>S-adenosyl-L-methionine</name>
        <dbReference type="ChEBI" id="CHEBI:59789"/>
    </cofactor>
    <text evidence="8">Binds 1 S-adenosyl-L-methionine per subunit.</text>
</comment>
<feature type="binding site" evidence="8">
    <location>
        <position position="31"/>
    </location>
    <ligand>
        <name>[4Fe-4S] cluster</name>
        <dbReference type="ChEBI" id="CHEBI:49883"/>
        <note>4Fe-4S-S-AdoMet</note>
    </ligand>
</feature>
<keyword evidence="6 8" id="KW-0411">Iron-sulfur</keyword>
<feature type="binding site" evidence="8">
    <location>
        <position position="27"/>
    </location>
    <ligand>
        <name>substrate</name>
    </ligand>
</feature>
<dbReference type="InterPro" id="IPR007197">
    <property type="entry name" value="rSAM"/>
</dbReference>
<keyword evidence="11" id="KW-1185">Reference proteome</keyword>
<dbReference type="PIRSF" id="PIRSF000370">
    <property type="entry name" value="QueE"/>
    <property type="match status" value="1"/>
</dbReference>
<evidence type="ECO:0000256" key="5">
    <source>
        <dbReference type="ARBA" id="ARBA00023004"/>
    </source>
</evidence>
<feature type="binding site" evidence="8">
    <location>
        <position position="38"/>
    </location>
    <ligand>
        <name>[4Fe-4S] cluster</name>
        <dbReference type="ChEBI" id="CHEBI:49883"/>
        <note>4Fe-4S-S-AdoMet</note>
    </ligand>
</feature>
<proteinExistence type="inferred from homology"/>
<name>A0A8J8MCV1_9FIRM</name>
<protein>
    <recommendedName>
        <fullName evidence="8">7-carboxy-7-deazaguanine synthase</fullName>
        <shortName evidence="8">CDG synthase</shortName>
        <ecNumber evidence="8">4.3.99.3</ecNumber>
    </recommendedName>
    <alternativeName>
        <fullName evidence="8">Queuosine biosynthesis protein QueE</fullName>
    </alternativeName>
</protein>
<comment type="catalytic activity">
    <reaction evidence="8">
        <text>6-carboxy-5,6,7,8-tetrahydropterin + H(+) = 7-carboxy-7-carbaguanine + NH4(+)</text>
        <dbReference type="Rhea" id="RHEA:27974"/>
        <dbReference type="ChEBI" id="CHEBI:15378"/>
        <dbReference type="ChEBI" id="CHEBI:28938"/>
        <dbReference type="ChEBI" id="CHEBI:61032"/>
        <dbReference type="ChEBI" id="CHEBI:61036"/>
        <dbReference type="EC" id="4.3.99.3"/>
    </reaction>
</comment>
<evidence type="ECO:0000256" key="3">
    <source>
        <dbReference type="ARBA" id="ARBA00022723"/>
    </source>
</evidence>
<evidence type="ECO:0000256" key="4">
    <source>
        <dbReference type="ARBA" id="ARBA00022842"/>
    </source>
</evidence>
<comment type="cofactor">
    <cofactor evidence="8">
        <name>[4Fe-4S] cluster</name>
        <dbReference type="ChEBI" id="CHEBI:49883"/>
    </cofactor>
    <text evidence="8">Binds 1 [4Fe-4S] cluster. The cluster is coordinated with 3 cysteines and an exchangeable S-adenosyl-L-methionine.</text>
</comment>
<evidence type="ECO:0000256" key="2">
    <source>
        <dbReference type="ARBA" id="ARBA00022691"/>
    </source>
</evidence>
<comment type="cofactor">
    <cofactor evidence="8">
        <name>Mg(2+)</name>
        <dbReference type="ChEBI" id="CHEBI:18420"/>
    </cofactor>
</comment>
<comment type="caution">
    <text evidence="8">Lacks conserved residue(s) required for the propagation of feature annotation.</text>
</comment>
<dbReference type="UniPathway" id="UPA00391"/>
<dbReference type="CDD" id="cd01335">
    <property type="entry name" value="Radical_SAM"/>
    <property type="match status" value="1"/>
</dbReference>
<dbReference type="PANTHER" id="PTHR42836:SF1">
    <property type="entry name" value="7-CARBOXY-7-DEAZAGUANINE SYNTHASE"/>
    <property type="match status" value="1"/>
</dbReference>
<dbReference type="InterPro" id="IPR023868">
    <property type="entry name" value="7-CO-7-deazaGua_synth_put_Clo"/>
</dbReference>
<dbReference type="PANTHER" id="PTHR42836">
    <property type="entry name" value="7-CARBOXY-7-DEAZAGUANINE SYNTHASE"/>
    <property type="match status" value="1"/>
</dbReference>
<dbReference type="GO" id="GO:1904047">
    <property type="term" value="F:S-adenosyl-L-methionine binding"/>
    <property type="evidence" value="ECO:0007669"/>
    <property type="project" value="UniProtKB-UniRule"/>
</dbReference>
<evidence type="ECO:0000259" key="9">
    <source>
        <dbReference type="PROSITE" id="PS51918"/>
    </source>
</evidence>
<dbReference type="InterPro" id="IPR058240">
    <property type="entry name" value="rSAM_sf"/>
</dbReference>
<dbReference type="NCBIfam" id="TIGR03963">
    <property type="entry name" value="rSAM_QueE_Clost"/>
    <property type="match status" value="1"/>
</dbReference>
<dbReference type="InterPro" id="IPR013785">
    <property type="entry name" value="Aldolase_TIM"/>
</dbReference>
<dbReference type="InterPro" id="IPR024924">
    <property type="entry name" value="7-CO-7-deazaguanine_synth-like"/>
</dbReference>
<dbReference type="GO" id="GO:0000287">
    <property type="term" value="F:magnesium ion binding"/>
    <property type="evidence" value="ECO:0007669"/>
    <property type="project" value="UniProtKB-UniRule"/>
</dbReference>
<evidence type="ECO:0000256" key="6">
    <source>
        <dbReference type="ARBA" id="ARBA00023014"/>
    </source>
</evidence>
<dbReference type="GO" id="GO:0008616">
    <property type="term" value="P:tRNA queuosine(34) biosynthetic process"/>
    <property type="evidence" value="ECO:0007669"/>
    <property type="project" value="UniProtKB-UniRule"/>
</dbReference>
<keyword evidence="1 8" id="KW-0004">4Fe-4S</keyword>
<feature type="binding site" evidence="8">
    <location>
        <position position="73"/>
    </location>
    <ligand>
        <name>substrate</name>
    </ligand>
</feature>
<dbReference type="Pfam" id="PF04055">
    <property type="entry name" value="Radical_SAM"/>
    <property type="match status" value="1"/>
</dbReference>
<keyword evidence="8" id="KW-0671">Queuosine biosynthesis</keyword>